<accession>A0ABS2PUW1</accession>
<dbReference type="Pfam" id="PF13361">
    <property type="entry name" value="UvrD_C"/>
    <property type="match status" value="1"/>
</dbReference>
<gene>
    <name evidence="6" type="ORF">JOC28_002032</name>
</gene>
<evidence type="ECO:0000256" key="4">
    <source>
        <dbReference type="ARBA" id="ARBA00022840"/>
    </source>
</evidence>
<keyword evidence="4" id="KW-0067">ATP-binding</keyword>
<comment type="caution">
    <text evidence="6">The sequence shown here is derived from an EMBL/GenBank/DDBJ whole genome shotgun (WGS) entry which is preliminary data.</text>
</comment>
<organism evidence="6 7">
    <name type="scientific">Streptococcus loxodontisalivarius</name>
    <dbReference type="NCBI Taxonomy" id="1349415"/>
    <lineage>
        <taxon>Bacteria</taxon>
        <taxon>Bacillati</taxon>
        <taxon>Bacillota</taxon>
        <taxon>Bacilli</taxon>
        <taxon>Lactobacillales</taxon>
        <taxon>Streptococcaceae</taxon>
        <taxon>Streptococcus</taxon>
    </lineage>
</organism>
<proteinExistence type="predicted"/>
<dbReference type="InterPro" id="IPR000212">
    <property type="entry name" value="DNA_helicase_UvrD/REP"/>
</dbReference>
<dbReference type="PANTHER" id="PTHR11070:SF17">
    <property type="entry name" value="DNA HELICASE IV"/>
    <property type="match status" value="1"/>
</dbReference>
<evidence type="ECO:0000313" key="6">
    <source>
        <dbReference type="EMBL" id="MBM7643721.1"/>
    </source>
</evidence>
<evidence type="ECO:0000313" key="7">
    <source>
        <dbReference type="Proteomes" id="UP000697472"/>
    </source>
</evidence>
<evidence type="ECO:0000259" key="5">
    <source>
        <dbReference type="Pfam" id="PF13361"/>
    </source>
</evidence>
<dbReference type="Gene3D" id="3.40.50.300">
    <property type="entry name" value="P-loop containing nucleotide triphosphate hydrolases"/>
    <property type="match status" value="1"/>
</dbReference>
<dbReference type="InterPro" id="IPR027417">
    <property type="entry name" value="P-loop_NTPase"/>
</dbReference>
<dbReference type="InterPro" id="IPR014017">
    <property type="entry name" value="DNA_helicase_UvrD-like_C"/>
</dbReference>
<feature type="domain" description="UvrD-like helicase C-terminal" evidence="5">
    <location>
        <begin position="73"/>
        <end position="148"/>
    </location>
</feature>
<evidence type="ECO:0000256" key="1">
    <source>
        <dbReference type="ARBA" id="ARBA00022741"/>
    </source>
</evidence>
<dbReference type="EMBL" id="JAFBEH010000070">
    <property type="protein sequence ID" value="MBM7643721.1"/>
    <property type="molecule type" value="Genomic_DNA"/>
</dbReference>
<dbReference type="PANTHER" id="PTHR11070">
    <property type="entry name" value="UVRD / RECB / PCRA DNA HELICASE FAMILY MEMBER"/>
    <property type="match status" value="1"/>
</dbReference>
<dbReference type="GO" id="GO:0004386">
    <property type="term" value="F:helicase activity"/>
    <property type="evidence" value="ECO:0007669"/>
    <property type="project" value="UniProtKB-KW"/>
</dbReference>
<dbReference type="Proteomes" id="UP000697472">
    <property type="component" value="Unassembled WGS sequence"/>
</dbReference>
<keyword evidence="2" id="KW-0378">Hydrolase</keyword>
<protein>
    <submittedName>
        <fullName evidence="6">Superfamily I DNA/RNA helicase</fullName>
    </submittedName>
</protein>
<evidence type="ECO:0000256" key="2">
    <source>
        <dbReference type="ARBA" id="ARBA00022801"/>
    </source>
</evidence>
<keyword evidence="7" id="KW-1185">Reference proteome</keyword>
<dbReference type="RefSeq" id="WP_239548956.1">
    <property type="nucleotide sequence ID" value="NZ_JAFBEH010000070.1"/>
</dbReference>
<name>A0ABS2PUW1_9STRE</name>
<sequence length="171" mass="20612">MLKRKKIKYRIYNYFAIIFKDTLTIKNKAYSYFYYARDLEEDSESELSVIEEFFKLDVSQFIKWYKYIFDDLKDEGISYYTLHGSKGLEFDNVVVVLQDNFATKKNYCKYFFENFDNRTDDDERFNEVRNLLYVACSRAIKNLYVIYITDIREDISENIESIFGGISSYCI</sequence>
<evidence type="ECO:0000256" key="3">
    <source>
        <dbReference type="ARBA" id="ARBA00022806"/>
    </source>
</evidence>
<keyword evidence="3 6" id="KW-0347">Helicase</keyword>
<reference evidence="6 7" key="1">
    <citation type="submission" date="2021-01" db="EMBL/GenBank/DDBJ databases">
        <title>Genomic Encyclopedia of Type Strains, Phase IV (KMG-IV): sequencing the most valuable type-strain genomes for metagenomic binning, comparative biology and taxonomic classification.</title>
        <authorList>
            <person name="Goeker M."/>
        </authorList>
    </citation>
    <scope>NUCLEOTIDE SEQUENCE [LARGE SCALE GENOMIC DNA]</scope>
    <source>
        <strain evidence="6 7">DSM 27382</strain>
    </source>
</reference>
<keyword evidence="1" id="KW-0547">Nucleotide-binding</keyword>
<dbReference type="SUPFAM" id="SSF52540">
    <property type="entry name" value="P-loop containing nucleoside triphosphate hydrolases"/>
    <property type="match status" value="1"/>
</dbReference>